<evidence type="ECO:0000313" key="3">
    <source>
        <dbReference type="EMBL" id="SPE24883.1"/>
    </source>
</evidence>
<name>A0A2N9LP70_9BACT</name>
<feature type="region of interest" description="Disordered" evidence="1">
    <location>
        <begin position="1"/>
        <end position="25"/>
    </location>
</feature>
<dbReference type="Pfam" id="PF04390">
    <property type="entry name" value="LptE"/>
    <property type="match status" value="1"/>
</dbReference>
<evidence type="ECO:0000313" key="4">
    <source>
        <dbReference type="Proteomes" id="UP000239735"/>
    </source>
</evidence>
<dbReference type="GO" id="GO:0043165">
    <property type="term" value="P:Gram-negative-bacterium-type cell outer membrane assembly"/>
    <property type="evidence" value="ECO:0007669"/>
    <property type="project" value="InterPro"/>
</dbReference>
<keyword evidence="2" id="KW-1133">Transmembrane helix</keyword>
<organism evidence="3 4">
    <name type="scientific">Candidatus Sulfuritelmatomonas gaucii</name>
    <dbReference type="NCBI Taxonomy" id="2043161"/>
    <lineage>
        <taxon>Bacteria</taxon>
        <taxon>Pseudomonadati</taxon>
        <taxon>Acidobacteriota</taxon>
        <taxon>Terriglobia</taxon>
        <taxon>Terriglobales</taxon>
        <taxon>Acidobacteriaceae</taxon>
        <taxon>Candidatus Sulfuritelmatomonas</taxon>
    </lineage>
</organism>
<keyword evidence="2" id="KW-0472">Membrane</keyword>
<feature type="compositionally biased region" description="Polar residues" evidence="1">
    <location>
        <begin position="16"/>
        <end position="25"/>
    </location>
</feature>
<proteinExistence type="predicted"/>
<reference evidence="4" key="1">
    <citation type="submission" date="2018-02" db="EMBL/GenBank/DDBJ databases">
        <authorList>
            <person name="Hausmann B."/>
        </authorList>
    </citation>
    <scope>NUCLEOTIDE SEQUENCE [LARGE SCALE GENOMIC DNA]</scope>
    <source>
        <strain evidence="4">Peat soil MAG SbA5</strain>
    </source>
</reference>
<dbReference type="Proteomes" id="UP000239735">
    <property type="component" value="Unassembled WGS sequence"/>
</dbReference>
<dbReference type="AlphaFoldDB" id="A0A2N9LP70"/>
<dbReference type="EMBL" id="OKRB01000105">
    <property type="protein sequence ID" value="SPE24883.1"/>
    <property type="molecule type" value="Genomic_DNA"/>
</dbReference>
<dbReference type="InterPro" id="IPR007485">
    <property type="entry name" value="LPS_assembly_LptE"/>
</dbReference>
<sequence length="210" mass="22919">MRPFSEKPLTFGNDPRAQTRSGIRSSNAPRFYTGLSMTRRFFALGLAALFAAVTGCGYHTLGAATHLPPDVKTLAVPVFATHADSSGAETAMTEAVIQEFAARTHFRIVSKDAADADAVLHGTILKQSTVPLTYNVATQQSSSFIITIVASVTLNARDGKVLYRNNNYVFRQQYQSTTNLPTFLQEDPAALQRLSRDFARQLVADVIEGF</sequence>
<evidence type="ECO:0000256" key="2">
    <source>
        <dbReference type="SAM" id="Phobius"/>
    </source>
</evidence>
<evidence type="ECO:0000256" key="1">
    <source>
        <dbReference type="SAM" id="MobiDB-lite"/>
    </source>
</evidence>
<keyword evidence="2" id="KW-0812">Transmembrane</keyword>
<accession>A0A2N9LP70</accession>
<gene>
    <name evidence="3" type="ORF">SBA5_470004</name>
</gene>
<dbReference type="GO" id="GO:0019867">
    <property type="term" value="C:outer membrane"/>
    <property type="evidence" value="ECO:0007669"/>
    <property type="project" value="InterPro"/>
</dbReference>
<protein>
    <recommendedName>
        <fullName evidence="5">Lipoprotein</fullName>
    </recommendedName>
</protein>
<feature type="transmembrane region" description="Helical" evidence="2">
    <location>
        <begin position="41"/>
        <end position="61"/>
    </location>
</feature>
<evidence type="ECO:0008006" key="5">
    <source>
        <dbReference type="Google" id="ProtNLM"/>
    </source>
</evidence>
<dbReference type="Gene3D" id="3.30.160.150">
    <property type="entry name" value="Lipoprotein like domain"/>
    <property type="match status" value="1"/>
</dbReference>